<keyword evidence="2" id="KW-1185">Reference proteome</keyword>
<protein>
    <submittedName>
        <fullName evidence="1">Uncharacterized protein</fullName>
    </submittedName>
</protein>
<reference evidence="1 2" key="4">
    <citation type="journal article" date="2011" name="BMC Genomics">
        <title>RNA-Seq improves annotation of protein-coding genes in the cucumber genome.</title>
        <authorList>
            <person name="Li Z."/>
            <person name="Zhang Z."/>
            <person name="Yan P."/>
            <person name="Huang S."/>
            <person name="Fei Z."/>
            <person name="Lin K."/>
        </authorList>
    </citation>
    <scope>NUCLEOTIDE SEQUENCE [LARGE SCALE GENOMIC DNA]</scope>
    <source>
        <strain evidence="2">cv. 9930</strain>
    </source>
</reference>
<reference evidence="1 2" key="1">
    <citation type="journal article" date="2009" name="Nat. Genet.">
        <title>The genome of the cucumber, Cucumis sativus L.</title>
        <authorList>
            <person name="Huang S."/>
            <person name="Li R."/>
            <person name="Zhang Z."/>
            <person name="Li L."/>
            <person name="Gu X."/>
            <person name="Fan W."/>
            <person name="Lucas W.J."/>
            <person name="Wang X."/>
            <person name="Xie B."/>
            <person name="Ni P."/>
            <person name="Ren Y."/>
            <person name="Zhu H."/>
            <person name="Li J."/>
            <person name="Lin K."/>
            <person name="Jin W."/>
            <person name="Fei Z."/>
            <person name="Li G."/>
            <person name="Staub J."/>
            <person name="Kilian A."/>
            <person name="van der Vossen E.A."/>
            <person name="Wu Y."/>
            <person name="Guo J."/>
            <person name="He J."/>
            <person name="Jia Z."/>
            <person name="Ren Y."/>
            <person name="Tian G."/>
            <person name="Lu Y."/>
            <person name="Ruan J."/>
            <person name="Qian W."/>
            <person name="Wang M."/>
            <person name="Huang Q."/>
            <person name="Li B."/>
            <person name="Xuan Z."/>
            <person name="Cao J."/>
            <person name="Asan"/>
            <person name="Wu Z."/>
            <person name="Zhang J."/>
            <person name="Cai Q."/>
            <person name="Bai Y."/>
            <person name="Zhao B."/>
            <person name="Han Y."/>
            <person name="Li Y."/>
            <person name="Li X."/>
            <person name="Wang S."/>
            <person name="Shi Q."/>
            <person name="Liu S."/>
            <person name="Cho W.K."/>
            <person name="Kim J.Y."/>
            <person name="Xu Y."/>
            <person name="Heller-Uszynska K."/>
            <person name="Miao H."/>
            <person name="Cheng Z."/>
            <person name="Zhang S."/>
            <person name="Wu J."/>
            <person name="Yang Y."/>
            <person name="Kang H."/>
            <person name="Li M."/>
            <person name="Liang H."/>
            <person name="Ren X."/>
            <person name="Shi Z."/>
            <person name="Wen M."/>
            <person name="Jian M."/>
            <person name="Yang H."/>
            <person name="Zhang G."/>
            <person name="Yang Z."/>
            <person name="Chen R."/>
            <person name="Liu S."/>
            <person name="Li J."/>
            <person name="Ma L."/>
            <person name="Liu H."/>
            <person name="Zhou Y."/>
            <person name="Zhao J."/>
            <person name="Fang X."/>
            <person name="Li G."/>
            <person name="Fang L."/>
            <person name="Li Y."/>
            <person name="Liu D."/>
            <person name="Zheng H."/>
            <person name="Zhang Y."/>
            <person name="Qin N."/>
            <person name="Li Z."/>
            <person name="Yang G."/>
            <person name="Yang S."/>
            <person name="Bolund L."/>
            <person name="Kristiansen K."/>
            <person name="Zheng H."/>
            <person name="Li S."/>
            <person name="Zhang X."/>
            <person name="Yang H."/>
            <person name="Wang J."/>
            <person name="Sun R."/>
            <person name="Zhang B."/>
            <person name="Jiang S."/>
            <person name="Wang J."/>
            <person name="Du Y."/>
            <person name="Li S."/>
        </authorList>
    </citation>
    <scope>NUCLEOTIDE SEQUENCE [LARGE SCALE GENOMIC DNA]</scope>
    <source>
        <strain evidence="2">cv. 9930</strain>
    </source>
</reference>
<evidence type="ECO:0000313" key="2">
    <source>
        <dbReference type="Proteomes" id="UP000029981"/>
    </source>
</evidence>
<gene>
    <name evidence="1" type="ORF">Csa_3G829050</name>
</gene>
<sequence length="100" mass="11404">MRELIAEKLKWFRPNGASDFRRCVLELDHSGFQQLQIKTSVPEKKNLRSILQSDNRQSLNMGSQKSMETYVRLNSESLIGLKLRSSQIFTLCTGDGADGR</sequence>
<dbReference type="Gramene" id="KGN59615">
    <property type="protein sequence ID" value="KGN59615"/>
    <property type="gene ID" value="Csa_3G829050"/>
</dbReference>
<reference evidence="1 2" key="2">
    <citation type="journal article" date="2009" name="PLoS ONE">
        <title>An integrated genetic and cytogenetic map of the cucumber genome.</title>
        <authorList>
            <person name="Ren Y."/>
            <person name="Zhang Z."/>
            <person name="Liu J."/>
            <person name="Staub J.E."/>
            <person name="Han Y."/>
            <person name="Cheng Z."/>
            <person name="Li X."/>
            <person name="Lu J."/>
            <person name="Miao H."/>
            <person name="Kang H."/>
            <person name="Xie B."/>
            <person name="Gu X."/>
            <person name="Wang X."/>
            <person name="Du Y."/>
            <person name="Jin W."/>
            <person name="Huang S."/>
        </authorList>
    </citation>
    <scope>NUCLEOTIDE SEQUENCE [LARGE SCALE GENOMIC DNA]</scope>
    <source>
        <strain evidence="2">cv. 9930</strain>
    </source>
</reference>
<dbReference type="AlphaFoldDB" id="A0A0A0LC73"/>
<evidence type="ECO:0000313" key="1">
    <source>
        <dbReference type="EMBL" id="KGN59615.1"/>
    </source>
</evidence>
<name>A0A0A0LC73_CUCSA</name>
<proteinExistence type="predicted"/>
<accession>A0A0A0LC73</accession>
<dbReference type="EMBL" id="CM002924">
    <property type="protein sequence ID" value="KGN59615.1"/>
    <property type="molecule type" value="Genomic_DNA"/>
</dbReference>
<organism evidence="1 2">
    <name type="scientific">Cucumis sativus</name>
    <name type="common">Cucumber</name>
    <dbReference type="NCBI Taxonomy" id="3659"/>
    <lineage>
        <taxon>Eukaryota</taxon>
        <taxon>Viridiplantae</taxon>
        <taxon>Streptophyta</taxon>
        <taxon>Embryophyta</taxon>
        <taxon>Tracheophyta</taxon>
        <taxon>Spermatophyta</taxon>
        <taxon>Magnoliopsida</taxon>
        <taxon>eudicotyledons</taxon>
        <taxon>Gunneridae</taxon>
        <taxon>Pentapetalae</taxon>
        <taxon>rosids</taxon>
        <taxon>fabids</taxon>
        <taxon>Cucurbitales</taxon>
        <taxon>Cucurbitaceae</taxon>
        <taxon>Benincaseae</taxon>
        <taxon>Cucumis</taxon>
    </lineage>
</organism>
<dbReference type="Proteomes" id="UP000029981">
    <property type="component" value="Chromosome 3"/>
</dbReference>
<reference evidence="1 2" key="3">
    <citation type="journal article" date="2010" name="BMC Genomics">
        <title>Transcriptome sequencing and comparative analysis of cucumber flowers with different sex types.</title>
        <authorList>
            <person name="Guo S."/>
            <person name="Zheng Y."/>
            <person name="Joung J.G."/>
            <person name="Liu S."/>
            <person name="Zhang Z."/>
            <person name="Crasta O.R."/>
            <person name="Sobral B.W."/>
            <person name="Xu Y."/>
            <person name="Huang S."/>
            <person name="Fei Z."/>
        </authorList>
    </citation>
    <scope>NUCLEOTIDE SEQUENCE [LARGE SCALE GENOMIC DNA]</scope>
    <source>
        <strain evidence="2">cv. 9930</strain>
    </source>
</reference>